<keyword evidence="1" id="KW-1133">Transmembrane helix</keyword>
<feature type="transmembrane region" description="Helical" evidence="1">
    <location>
        <begin position="173"/>
        <end position="192"/>
    </location>
</feature>
<name>A0A4R1NMF4_9RHOB</name>
<proteinExistence type="predicted"/>
<feature type="transmembrane region" description="Helical" evidence="1">
    <location>
        <begin position="46"/>
        <end position="65"/>
    </location>
</feature>
<feature type="transmembrane region" description="Helical" evidence="1">
    <location>
        <begin position="267"/>
        <end position="289"/>
    </location>
</feature>
<dbReference type="EMBL" id="SMGR01000001">
    <property type="protein sequence ID" value="TCL09494.1"/>
    <property type="molecule type" value="Genomic_DNA"/>
</dbReference>
<feature type="transmembrane region" description="Helical" evidence="1">
    <location>
        <begin position="309"/>
        <end position="332"/>
    </location>
</feature>
<protein>
    <submittedName>
        <fullName evidence="2">Uncharacterized protein</fullName>
    </submittedName>
</protein>
<reference evidence="2 3" key="1">
    <citation type="submission" date="2019-03" db="EMBL/GenBank/DDBJ databases">
        <title>Genomic Encyclopedia of Archaeal and Bacterial Type Strains, Phase II (KMG-II): from individual species to whole genera.</title>
        <authorList>
            <person name="Goeker M."/>
        </authorList>
    </citation>
    <scope>NUCLEOTIDE SEQUENCE [LARGE SCALE GENOMIC DNA]</scope>
    <source>
        <strain evidence="2 3">DSM 26433</strain>
    </source>
</reference>
<dbReference type="AlphaFoldDB" id="A0A4R1NMF4"/>
<feature type="transmembrane region" description="Helical" evidence="1">
    <location>
        <begin position="198"/>
        <end position="217"/>
    </location>
</feature>
<keyword evidence="3" id="KW-1185">Reference proteome</keyword>
<evidence type="ECO:0000313" key="2">
    <source>
        <dbReference type="EMBL" id="TCL09494.1"/>
    </source>
</evidence>
<comment type="caution">
    <text evidence="2">The sequence shown here is derived from an EMBL/GenBank/DDBJ whole genome shotgun (WGS) entry which is preliminary data.</text>
</comment>
<accession>A0A4R1NMF4</accession>
<evidence type="ECO:0000313" key="3">
    <source>
        <dbReference type="Proteomes" id="UP000295673"/>
    </source>
</evidence>
<feature type="transmembrane region" description="Helical" evidence="1">
    <location>
        <begin position="410"/>
        <end position="434"/>
    </location>
</feature>
<feature type="transmembrane region" description="Helical" evidence="1">
    <location>
        <begin position="446"/>
        <end position="467"/>
    </location>
</feature>
<feature type="transmembrane region" description="Helical" evidence="1">
    <location>
        <begin position="344"/>
        <end position="362"/>
    </location>
</feature>
<feature type="transmembrane region" description="Helical" evidence="1">
    <location>
        <begin position="86"/>
        <end position="105"/>
    </location>
</feature>
<gene>
    <name evidence="2" type="ORF">BXY66_1543</name>
</gene>
<feature type="transmembrane region" description="Helical" evidence="1">
    <location>
        <begin position="125"/>
        <end position="144"/>
    </location>
</feature>
<dbReference type="Proteomes" id="UP000295673">
    <property type="component" value="Unassembled WGS sequence"/>
</dbReference>
<keyword evidence="1" id="KW-0472">Membrane</keyword>
<organism evidence="2 3">
    <name type="scientific">Shimia isoporae</name>
    <dbReference type="NCBI Taxonomy" id="647720"/>
    <lineage>
        <taxon>Bacteria</taxon>
        <taxon>Pseudomonadati</taxon>
        <taxon>Pseudomonadota</taxon>
        <taxon>Alphaproteobacteria</taxon>
        <taxon>Rhodobacterales</taxon>
        <taxon>Roseobacteraceae</taxon>
    </lineage>
</organism>
<keyword evidence="1" id="KW-0812">Transmembrane</keyword>
<sequence length="472" mass="51003">MSQASNSCNRSRIFRFFTAILLLVLPNTAATHTSEGGFVLLLPTDVYIVAGGLSVALTVLALFAVPAKTSVAFFRPVGAMPVKTTSLPIASSCGSAVILFCLFWVGIEGPRDPLANPLPLAIWTVWWIGLVVIQGTIGNVWTWIDPWSGPLFLARRFCGMSPIARLPTKLGKFPAIALFLCFSGFLLADIAPSDPARLARLVGLYWGLTLFGALIFGDRWRVQGDPIGLLMRSYGRMAILGRRSRSLAFGFPGWQVFLRRNADLGTAVFVIVLLGSGSFDGLNETFWWLSLLGLNPLEFPGRSAVVWQTMTGLLISNGLLLIVFGGCVWLGLNLAKSQLKLRVAVCLFAPTLLPIALAYHFAHYFTVFLVEAQYALAAASDPWATGRDLLGLGTYYVTTGFFNTPDSVRVLWLTQAGSVVFGHIVAIALAHAVAVRAFGSGVRATLSQVPLAVFMVGFTIFGLWLLASPRGL</sequence>
<evidence type="ECO:0000256" key="1">
    <source>
        <dbReference type="SAM" id="Phobius"/>
    </source>
</evidence>